<dbReference type="InterPro" id="IPR028359">
    <property type="entry name" value="UDP_ManNAc/GlcNAc_DH"/>
</dbReference>
<evidence type="ECO:0000256" key="2">
    <source>
        <dbReference type="ARBA" id="ARBA00023027"/>
    </source>
</evidence>
<organism evidence="5 6">
    <name type="scientific">Candidatus Methylomirabilis limnetica</name>
    <dbReference type="NCBI Taxonomy" id="2033718"/>
    <lineage>
        <taxon>Bacteria</taxon>
        <taxon>Candidatus Methylomirabilota</taxon>
        <taxon>Candidatus Methylomirabilia</taxon>
        <taxon>Candidatus Methylomirabilales</taxon>
        <taxon>Candidatus Methylomirabilaceae</taxon>
        <taxon>Candidatus Methylomirabilis</taxon>
    </lineage>
</organism>
<dbReference type="PANTHER" id="PTHR43491:SF1">
    <property type="entry name" value="UDP-N-ACETYL-D-MANNOSAMINE DEHYDROGENASE"/>
    <property type="match status" value="1"/>
</dbReference>
<name>A0A2T4TZ55_9BACT</name>
<dbReference type="Proteomes" id="UP000241436">
    <property type="component" value="Unassembled WGS sequence"/>
</dbReference>
<reference evidence="6" key="2">
    <citation type="journal article" date="2018" name="Environ. Microbiol.">
        <title>Bloom of a denitrifying methanotroph, 'Candidatus Methylomirabilis limnetica', in a deep stratified lake.</title>
        <authorList>
            <person name="Graf J.S."/>
            <person name="Mayr M.J."/>
            <person name="Marchant H.K."/>
            <person name="Tienken D."/>
            <person name="Hach P.F."/>
            <person name="Brand A."/>
            <person name="Schubert C.J."/>
            <person name="Kuypers M.M."/>
            <person name="Milucka J."/>
        </authorList>
    </citation>
    <scope>NUCLEOTIDE SEQUENCE [LARGE SCALE GENOMIC DNA]</scope>
    <source>
        <strain evidence="6">Zug</strain>
    </source>
</reference>
<dbReference type="GO" id="GO:0016616">
    <property type="term" value="F:oxidoreductase activity, acting on the CH-OH group of donors, NAD or NADP as acceptor"/>
    <property type="evidence" value="ECO:0007669"/>
    <property type="project" value="InterPro"/>
</dbReference>
<evidence type="ECO:0000313" key="5">
    <source>
        <dbReference type="EMBL" id="PTL36381.1"/>
    </source>
</evidence>
<dbReference type="InterPro" id="IPR036220">
    <property type="entry name" value="UDP-Glc/GDP-Man_DH_C_sf"/>
</dbReference>
<dbReference type="InterPro" id="IPR014026">
    <property type="entry name" value="UDP-Glc/GDP-Man_DH_dimer"/>
</dbReference>
<dbReference type="Gene3D" id="3.40.50.720">
    <property type="entry name" value="NAD(P)-binding Rossmann-like Domain"/>
    <property type="match status" value="2"/>
</dbReference>
<evidence type="ECO:0000259" key="4">
    <source>
        <dbReference type="SMART" id="SM00984"/>
    </source>
</evidence>
<dbReference type="GO" id="GO:0000271">
    <property type="term" value="P:polysaccharide biosynthetic process"/>
    <property type="evidence" value="ECO:0007669"/>
    <property type="project" value="InterPro"/>
</dbReference>
<dbReference type="Pfam" id="PF03720">
    <property type="entry name" value="UDPG_MGDP_dh_C"/>
    <property type="match status" value="1"/>
</dbReference>
<keyword evidence="1" id="KW-0560">Oxidoreductase</keyword>
<accession>A0A2T4TZ55</accession>
<dbReference type="PIRSF" id="PIRSF000124">
    <property type="entry name" value="UDPglc_GDPman_dh"/>
    <property type="match status" value="1"/>
</dbReference>
<dbReference type="NCBIfam" id="TIGR03026">
    <property type="entry name" value="NDP-sugDHase"/>
    <property type="match status" value="1"/>
</dbReference>
<reference evidence="5 6" key="1">
    <citation type="submission" date="2017-09" db="EMBL/GenBank/DDBJ databases">
        <title>Bloom of a denitrifying methanotroph, Candidatus Methylomirabilis limnetica, in a deep stratified lake.</title>
        <authorList>
            <person name="Graf J.S."/>
            <person name="Marchant H.K."/>
            <person name="Tienken D."/>
            <person name="Hach P.F."/>
            <person name="Brand A."/>
            <person name="Schubert C.J."/>
            <person name="Kuypers M.M."/>
            <person name="Milucka J."/>
        </authorList>
    </citation>
    <scope>NUCLEOTIDE SEQUENCE [LARGE SCALE GENOMIC DNA]</scope>
    <source>
        <strain evidence="5 6">Zug</strain>
    </source>
</reference>
<dbReference type="OrthoDB" id="9803238at2"/>
<keyword evidence="2" id="KW-0520">NAD</keyword>
<dbReference type="GO" id="GO:0016628">
    <property type="term" value="F:oxidoreductase activity, acting on the CH-CH group of donors, NAD or NADP as acceptor"/>
    <property type="evidence" value="ECO:0007669"/>
    <property type="project" value="InterPro"/>
</dbReference>
<protein>
    <submittedName>
        <fullName evidence="5">UDP-N-acetyl-D-glucosamine dehydrogenase</fullName>
    </submittedName>
</protein>
<dbReference type="SUPFAM" id="SSF48179">
    <property type="entry name" value="6-phosphogluconate dehydrogenase C-terminal domain-like"/>
    <property type="match status" value="1"/>
</dbReference>
<comment type="caution">
    <text evidence="5">The sequence shown here is derived from an EMBL/GenBank/DDBJ whole genome shotgun (WGS) entry which is preliminary data.</text>
</comment>
<dbReference type="SMART" id="SM00984">
    <property type="entry name" value="UDPG_MGDP_dh_C"/>
    <property type="match status" value="1"/>
</dbReference>
<evidence type="ECO:0000313" key="6">
    <source>
        <dbReference type="Proteomes" id="UP000241436"/>
    </source>
</evidence>
<evidence type="ECO:0000256" key="3">
    <source>
        <dbReference type="PIRNR" id="PIRNR000124"/>
    </source>
</evidence>
<dbReference type="InterPro" id="IPR017476">
    <property type="entry name" value="UDP-Glc/GDP-Man"/>
</dbReference>
<dbReference type="EMBL" id="NVQC01000016">
    <property type="protein sequence ID" value="PTL36381.1"/>
    <property type="molecule type" value="Genomic_DNA"/>
</dbReference>
<dbReference type="PIRSF" id="PIRSF500136">
    <property type="entry name" value="UDP_ManNAc_DH"/>
    <property type="match status" value="1"/>
</dbReference>
<sequence>MTSLIPHLKERIGRRDYTVGVIGLGYVGLPAVLRFGEVGFRVLGFDVDPDKVKHINAGESYIQHLPADRVASLVRSGRFEATTDFARLREADAILICVPTPLTRHRNPDLQYVVQTADAIAGTLRAGQLICLESTTYPGTTEEILQPRFEATGLQVGRDFFLVFSPEREDPGNTHFGLATIPKVLGGVSDACGELGETLYGTIVATVVRVTSPREAEMTKLLENIYRAVNIALVNELKILSDRMGINIWEVIDAAATKPFGFQAFYPGPGLGGHCIPIDPFYLTWKAREYGLSTHFIEVAGEINHAMPAWVVGKVVEALNRRGKSLHGSSLLVLGVAYKKDIDDQRESPALEILTLLRQQGARVNYSDPHVPRCHGHRHYPDLDLTALPLTAETLQAQDAVILVTNHSAFDLDLIRQHAPLIVDTRNAFKGIPLDKVVKA</sequence>
<dbReference type="Pfam" id="PF03721">
    <property type="entry name" value="UDPG_MGDP_dh_N"/>
    <property type="match status" value="1"/>
</dbReference>
<proteinExistence type="inferred from homology"/>
<dbReference type="InterPro" id="IPR036291">
    <property type="entry name" value="NAD(P)-bd_dom_sf"/>
</dbReference>
<gene>
    <name evidence="5" type="ORF">CLG94_04950</name>
</gene>
<dbReference type="AlphaFoldDB" id="A0A2T4TZ55"/>
<keyword evidence="6" id="KW-1185">Reference proteome</keyword>
<dbReference type="SUPFAM" id="SSF52413">
    <property type="entry name" value="UDP-glucose/GDP-mannose dehydrogenase C-terminal domain"/>
    <property type="match status" value="1"/>
</dbReference>
<dbReference type="SUPFAM" id="SSF51735">
    <property type="entry name" value="NAD(P)-binding Rossmann-fold domains"/>
    <property type="match status" value="1"/>
</dbReference>
<dbReference type="Pfam" id="PF00984">
    <property type="entry name" value="UDPG_MGDP_dh"/>
    <property type="match status" value="1"/>
</dbReference>
<dbReference type="InterPro" id="IPR014027">
    <property type="entry name" value="UDP-Glc/GDP-Man_DH_C"/>
</dbReference>
<dbReference type="PANTHER" id="PTHR43491">
    <property type="entry name" value="UDP-N-ACETYL-D-MANNOSAMINE DEHYDROGENASE"/>
    <property type="match status" value="1"/>
</dbReference>
<comment type="similarity">
    <text evidence="3">Belongs to the UDP-glucose/GDP-mannose dehydrogenase family.</text>
</comment>
<dbReference type="GO" id="GO:0051287">
    <property type="term" value="F:NAD binding"/>
    <property type="evidence" value="ECO:0007669"/>
    <property type="project" value="InterPro"/>
</dbReference>
<evidence type="ECO:0000256" key="1">
    <source>
        <dbReference type="ARBA" id="ARBA00023002"/>
    </source>
</evidence>
<dbReference type="InterPro" id="IPR001732">
    <property type="entry name" value="UDP-Glc/GDP-Man_DH_N"/>
</dbReference>
<dbReference type="RefSeq" id="WP_107561754.1">
    <property type="nucleotide sequence ID" value="NZ_NVQC01000016.1"/>
</dbReference>
<feature type="domain" description="UDP-glucose/GDP-mannose dehydrogenase C-terminal" evidence="4">
    <location>
        <begin position="332"/>
        <end position="431"/>
    </location>
</feature>
<dbReference type="InterPro" id="IPR008927">
    <property type="entry name" value="6-PGluconate_DH-like_C_sf"/>
</dbReference>